<evidence type="ECO:0000256" key="5">
    <source>
        <dbReference type="SAM" id="MobiDB-lite"/>
    </source>
</evidence>
<feature type="region of interest" description="Disordered" evidence="5">
    <location>
        <begin position="267"/>
        <end position="291"/>
    </location>
</feature>
<gene>
    <name evidence="7" type="ORF">BJ979_000982</name>
</gene>
<feature type="compositionally biased region" description="Pro residues" evidence="5">
    <location>
        <begin position="273"/>
        <end position="284"/>
    </location>
</feature>
<keyword evidence="1" id="KW-0813">Transport</keyword>
<evidence type="ECO:0000259" key="6">
    <source>
        <dbReference type="PROSITE" id="PS50893"/>
    </source>
</evidence>
<evidence type="ECO:0000256" key="2">
    <source>
        <dbReference type="ARBA" id="ARBA00022741"/>
    </source>
</evidence>
<organism evidence="7 8">
    <name type="scientific">Schumannella luteola</name>
    <dbReference type="NCBI Taxonomy" id="472059"/>
    <lineage>
        <taxon>Bacteria</taxon>
        <taxon>Bacillati</taxon>
        <taxon>Actinomycetota</taxon>
        <taxon>Actinomycetes</taxon>
        <taxon>Micrococcales</taxon>
        <taxon>Microbacteriaceae</taxon>
        <taxon>Schumannella</taxon>
    </lineage>
</organism>
<accession>A0A852Y5Y7</accession>
<dbReference type="PANTHER" id="PTHR42794">
    <property type="entry name" value="HEMIN IMPORT ATP-BINDING PROTEIN HMUV"/>
    <property type="match status" value="1"/>
</dbReference>
<dbReference type="NCBIfam" id="NF010068">
    <property type="entry name" value="PRK13548.1"/>
    <property type="match status" value="1"/>
</dbReference>
<comment type="caution">
    <text evidence="7">The sequence shown here is derived from an EMBL/GenBank/DDBJ whole genome shotgun (WGS) entry which is preliminary data.</text>
</comment>
<dbReference type="InterPro" id="IPR003439">
    <property type="entry name" value="ABC_transporter-like_ATP-bd"/>
</dbReference>
<dbReference type="InterPro" id="IPR003593">
    <property type="entry name" value="AAA+_ATPase"/>
</dbReference>
<evidence type="ECO:0000256" key="3">
    <source>
        <dbReference type="ARBA" id="ARBA00022840"/>
    </source>
</evidence>
<feature type="domain" description="ABC transporter" evidence="6">
    <location>
        <begin position="10"/>
        <end position="243"/>
    </location>
</feature>
<evidence type="ECO:0000256" key="4">
    <source>
        <dbReference type="ARBA" id="ARBA00022967"/>
    </source>
</evidence>
<dbReference type="EMBL" id="JACBZY010000001">
    <property type="protein sequence ID" value="NYG98356.1"/>
    <property type="molecule type" value="Genomic_DNA"/>
</dbReference>
<keyword evidence="2" id="KW-0547">Nucleotide-binding</keyword>
<dbReference type="Proteomes" id="UP000553888">
    <property type="component" value="Unassembled WGS sequence"/>
</dbReference>
<dbReference type="PANTHER" id="PTHR42794:SF1">
    <property type="entry name" value="HEMIN IMPORT ATP-BINDING PROTEIN HMUV"/>
    <property type="match status" value="1"/>
</dbReference>
<dbReference type="InterPro" id="IPR027417">
    <property type="entry name" value="P-loop_NTPase"/>
</dbReference>
<dbReference type="Gene3D" id="3.40.50.300">
    <property type="entry name" value="P-loop containing nucleotide triphosphate hydrolases"/>
    <property type="match status" value="1"/>
</dbReference>
<protein>
    <submittedName>
        <fullName evidence="7">Iron complex transport system ATP-binding protein</fullName>
    </submittedName>
</protein>
<dbReference type="SUPFAM" id="SSF52540">
    <property type="entry name" value="P-loop containing nucleoside triphosphate hydrolases"/>
    <property type="match status" value="1"/>
</dbReference>
<keyword evidence="4" id="KW-1278">Translocase</keyword>
<dbReference type="AlphaFoldDB" id="A0A852Y5Y7"/>
<proteinExistence type="predicted"/>
<evidence type="ECO:0000256" key="1">
    <source>
        <dbReference type="ARBA" id="ARBA00022448"/>
    </source>
</evidence>
<dbReference type="GO" id="GO:0005524">
    <property type="term" value="F:ATP binding"/>
    <property type="evidence" value="ECO:0007669"/>
    <property type="project" value="UniProtKB-KW"/>
</dbReference>
<dbReference type="GO" id="GO:0016887">
    <property type="term" value="F:ATP hydrolysis activity"/>
    <property type="evidence" value="ECO:0007669"/>
    <property type="project" value="InterPro"/>
</dbReference>
<name>A0A852Y5Y7_9MICO</name>
<evidence type="ECO:0000313" key="7">
    <source>
        <dbReference type="EMBL" id="NYG98356.1"/>
    </source>
</evidence>
<sequence length="291" mass="30770">MSQSRTPPRMRARGIVVRRGGRPVLDGVDLELRAGEVIALVGPNGAGKSTLLHVLAGDLVPDAGEIQLGGIPLRSLKPAAAARRRSVLTQSNEVSFPFTVDEVVRMGRAPWTGADESAHDAAEVEAAIDVAELRALRERRMPQLSGGERARAASARVRAQATTITLLDEPTASLDIRHQERLLADVRARAAAGASAVVVLHDLDLAAAWAHRVAVLAEGRIQALDVPHRALDAVLLSRVYRHPIAVHPDPLDATRLVIRPDRRAAAGAAPAAPAAPPASSPAPLPEEAFHV</sequence>
<dbReference type="Pfam" id="PF00005">
    <property type="entry name" value="ABC_tran"/>
    <property type="match status" value="1"/>
</dbReference>
<dbReference type="RefSeq" id="WP_218853440.1">
    <property type="nucleotide sequence ID" value="NZ_JACBZY010000001.1"/>
</dbReference>
<dbReference type="PROSITE" id="PS50893">
    <property type="entry name" value="ABC_TRANSPORTER_2"/>
    <property type="match status" value="1"/>
</dbReference>
<reference evidence="7 8" key="1">
    <citation type="submission" date="2020-07" db="EMBL/GenBank/DDBJ databases">
        <title>Sequencing the genomes of 1000 actinobacteria strains.</title>
        <authorList>
            <person name="Klenk H.-P."/>
        </authorList>
    </citation>
    <scope>NUCLEOTIDE SEQUENCE [LARGE SCALE GENOMIC DNA]</scope>
    <source>
        <strain evidence="7 8">DSM 23141</strain>
    </source>
</reference>
<keyword evidence="8" id="KW-1185">Reference proteome</keyword>
<evidence type="ECO:0000313" key="8">
    <source>
        <dbReference type="Proteomes" id="UP000553888"/>
    </source>
</evidence>
<dbReference type="SMART" id="SM00382">
    <property type="entry name" value="AAA"/>
    <property type="match status" value="1"/>
</dbReference>
<keyword evidence="3 7" id="KW-0067">ATP-binding</keyword>